<dbReference type="InterPro" id="IPR048258">
    <property type="entry name" value="Cyclins_cyclin-box"/>
</dbReference>
<dbReference type="PROSITE" id="PS00292">
    <property type="entry name" value="CYCLINS"/>
    <property type="match status" value="1"/>
</dbReference>
<dbReference type="FunFam" id="1.10.472.10:FF:000040">
    <property type="entry name" value="D6-type cyclin"/>
    <property type="match status" value="1"/>
</dbReference>
<dbReference type="EMBL" id="NCVQ01000001">
    <property type="protein sequence ID" value="PWZ52812.1"/>
    <property type="molecule type" value="Genomic_DNA"/>
</dbReference>
<dbReference type="AlphaFoldDB" id="A0A317Y519"/>
<dbReference type="ExpressionAtlas" id="A0A317Y519">
    <property type="expression patterns" value="baseline and differential"/>
</dbReference>
<evidence type="ECO:0000256" key="3">
    <source>
        <dbReference type="ARBA" id="ARBA00023127"/>
    </source>
</evidence>
<sequence length="492" mass="53031">MHATTAPHSASLLRPSVRPLPCALSSFSTRHCRILPKSHAHQPSTTQHSSRQTRVYGAAVGRATGEGERRGPEEGAGFDLPPVRPCVPSVRSGRRRYSTGAMAPSCYDAAASMLLCAEEHSSILWYEEEEEMELEAVGRRRGRSPGYGDDFGADLFPPQSEECVAGLVERERDHMPVPCYGDRLRGGGGCLCVRREAVDWIWKAYTHYRFRPLTAYLAVNYLDRFLSLSEVPDGKDWMTQLLAVACVSLAAKMEETAVPQCLDLQVGDARYVFEAKTVQRMELLVLTTLNWRMHAVTPFSYVDYFLNKLSNGGSTAPRSCWLLQSAELILRAARGTGCVGFRPSEIAAAVAAAVAGDVDDADADGVENACCAHVDKERVLRCQEAIGSMASSAAIDGDATVPPKSARRRSSPVPVPVPVPQSPVGVLDAAGCLSYRSEEAATATATAAASHGASSSSSSTSSVTSKRRKLASRCDGSCSDRSKRAPAQWTKE</sequence>
<dbReference type="FunFam" id="1.10.472.10:FF:000034">
    <property type="entry name" value="D2/4-type cyclin"/>
    <property type="match status" value="1"/>
</dbReference>
<reference evidence="9" key="1">
    <citation type="journal article" date="2018" name="Nat. Genet.">
        <title>Extensive intraspecific gene order and gene structural variations between Mo17 and other maize genomes.</title>
        <authorList>
            <person name="Sun S."/>
            <person name="Zhou Y."/>
            <person name="Chen J."/>
            <person name="Shi J."/>
            <person name="Zhao H."/>
            <person name="Zhao H."/>
            <person name="Song W."/>
            <person name="Zhang M."/>
            <person name="Cui Y."/>
            <person name="Dong X."/>
            <person name="Liu H."/>
            <person name="Ma X."/>
            <person name="Jiao Y."/>
            <person name="Wang B."/>
            <person name="Wei X."/>
            <person name="Stein J.C."/>
            <person name="Glaubitz J.C."/>
            <person name="Lu F."/>
            <person name="Yu G."/>
            <person name="Liang C."/>
            <person name="Fengler K."/>
            <person name="Li B."/>
            <person name="Rafalski A."/>
            <person name="Schnable P.S."/>
            <person name="Ware D.H."/>
            <person name="Buckler E.S."/>
            <person name="Lai J."/>
        </authorList>
    </citation>
    <scope>NUCLEOTIDE SEQUENCE [LARGE SCALE GENOMIC DNA]</scope>
    <source>
        <tissue evidence="9">Seedling</tissue>
    </source>
</reference>
<dbReference type="GO" id="GO:0051301">
    <property type="term" value="P:cell division"/>
    <property type="evidence" value="ECO:0007669"/>
    <property type="project" value="UniProtKB-KW"/>
</dbReference>
<evidence type="ECO:0000256" key="6">
    <source>
        <dbReference type="SAM" id="MobiDB-lite"/>
    </source>
</evidence>
<dbReference type="SUPFAM" id="SSF47954">
    <property type="entry name" value="Cyclin-like"/>
    <property type="match status" value="1"/>
</dbReference>
<keyword evidence="2" id="KW-0132">Cell division</keyword>
<keyword evidence="3 5" id="KW-0195">Cyclin</keyword>
<dbReference type="InterPro" id="IPR036915">
    <property type="entry name" value="Cyclin-like_sf"/>
</dbReference>
<proteinExistence type="inferred from homology"/>
<feature type="region of interest" description="Disordered" evidence="6">
    <location>
        <begin position="443"/>
        <end position="492"/>
    </location>
</feature>
<dbReference type="InterPro" id="IPR013763">
    <property type="entry name" value="Cyclin-like_dom"/>
</dbReference>
<dbReference type="PANTHER" id="PTHR10177">
    <property type="entry name" value="CYCLINS"/>
    <property type="match status" value="1"/>
</dbReference>
<dbReference type="SMART" id="SM01332">
    <property type="entry name" value="Cyclin_C"/>
    <property type="match status" value="1"/>
</dbReference>
<evidence type="ECO:0000313" key="9">
    <source>
        <dbReference type="EMBL" id="PWZ52812.1"/>
    </source>
</evidence>
<gene>
    <name evidence="9" type="primary">CYCD4-2_2</name>
    <name evidence="9" type="ORF">Zm00014a_014352</name>
</gene>
<dbReference type="Pfam" id="PF00134">
    <property type="entry name" value="Cyclin_N"/>
    <property type="match status" value="1"/>
</dbReference>
<evidence type="ECO:0000256" key="1">
    <source>
        <dbReference type="ARBA" id="ARBA00009065"/>
    </source>
</evidence>
<evidence type="ECO:0000259" key="8">
    <source>
        <dbReference type="SMART" id="SM01332"/>
    </source>
</evidence>
<keyword evidence="4" id="KW-0131">Cell cycle</keyword>
<comment type="caution">
    <text evidence="9">The sequence shown here is derived from an EMBL/GenBank/DDBJ whole genome shotgun (WGS) entry which is preliminary data.</text>
</comment>
<feature type="domain" description="Cyclin C-terminal" evidence="8">
    <location>
        <begin position="296"/>
        <end position="414"/>
    </location>
</feature>
<feature type="region of interest" description="Disordered" evidence="6">
    <location>
        <begin position="393"/>
        <end position="417"/>
    </location>
</feature>
<dbReference type="InterPro" id="IPR004367">
    <property type="entry name" value="Cyclin_C-dom"/>
</dbReference>
<name>A0A317Y519_MAIZE</name>
<feature type="domain" description="Cyclin-like" evidence="7">
    <location>
        <begin position="199"/>
        <end position="287"/>
    </location>
</feature>
<organism evidence="9">
    <name type="scientific">Zea mays</name>
    <name type="common">Maize</name>
    <dbReference type="NCBI Taxonomy" id="4577"/>
    <lineage>
        <taxon>Eukaryota</taxon>
        <taxon>Viridiplantae</taxon>
        <taxon>Streptophyta</taxon>
        <taxon>Embryophyta</taxon>
        <taxon>Tracheophyta</taxon>
        <taxon>Spermatophyta</taxon>
        <taxon>Magnoliopsida</taxon>
        <taxon>Liliopsida</taxon>
        <taxon>Poales</taxon>
        <taxon>Poaceae</taxon>
        <taxon>PACMAD clade</taxon>
        <taxon>Panicoideae</taxon>
        <taxon>Andropogonodae</taxon>
        <taxon>Andropogoneae</taxon>
        <taxon>Tripsacinae</taxon>
        <taxon>Zea</taxon>
    </lineage>
</organism>
<dbReference type="Proteomes" id="UP000251960">
    <property type="component" value="Chromosome 1"/>
</dbReference>
<evidence type="ECO:0000256" key="4">
    <source>
        <dbReference type="ARBA" id="ARBA00023306"/>
    </source>
</evidence>
<evidence type="ECO:0000256" key="2">
    <source>
        <dbReference type="ARBA" id="ARBA00022618"/>
    </source>
</evidence>
<accession>A0A317Y519</accession>
<comment type="similarity">
    <text evidence="1">Belongs to the cyclin family. Cyclin D subfamily.</text>
</comment>
<protein>
    <submittedName>
        <fullName evidence="9">Cyclin-D4-2</fullName>
    </submittedName>
</protein>
<dbReference type="InterPro" id="IPR006671">
    <property type="entry name" value="Cyclin_N"/>
</dbReference>
<evidence type="ECO:0000256" key="5">
    <source>
        <dbReference type="RuleBase" id="RU000383"/>
    </source>
</evidence>
<dbReference type="CDD" id="cd20543">
    <property type="entry name" value="CYCLIN_AtCycD-like_rpt1"/>
    <property type="match status" value="1"/>
</dbReference>
<evidence type="ECO:0000259" key="7">
    <source>
        <dbReference type="SMART" id="SM00385"/>
    </source>
</evidence>
<dbReference type="InterPro" id="IPR039361">
    <property type="entry name" value="Cyclin"/>
</dbReference>
<feature type="compositionally biased region" description="Low complexity" evidence="6">
    <location>
        <begin position="443"/>
        <end position="464"/>
    </location>
</feature>
<dbReference type="Gene3D" id="1.10.472.10">
    <property type="entry name" value="Cyclin-like"/>
    <property type="match status" value="2"/>
</dbReference>
<dbReference type="SMART" id="SM00385">
    <property type="entry name" value="CYCLIN"/>
    <property type="match status" value="1"/>
</dbReference>